<feature type="binding site" evidence="10">
    <location>
        <position position="265"/>
    </location>
    <ligand>
        <name>a divalent metal cation</name>
        <dbReference type="ChEBI" id="CHEBI:60240"/>
    </ligand>
</feature>
<dbReference type="GO" id="GO:0008685">
    <property type="term" value="F:2-C-methyl-D-erythritol 2,4-cyclodiphosphate synthase activity"/>
    <property type="evidence" value="ECO:0007669"/>
    <property type="project" value="UniProtKB-UniRule"/>
</dbReference>
<dbReference type="EMBL" id="JMFG01000037">
    <property type="protein sequence ID" value="KDA52934.1"/>
    <property type="molecule type" value="Genomic_DNA"/>
</dbReference>
<dbReference type="InterPro" id="IPR020555">
    <property type="entry name" value="MECDP_synthase_CS"/>
</dbReference>
<evidence type="ECO:0000256" key="4">
    <source>
        <dbReference type="ARBA" id="ARBA00022679"/>
    </source>
</evidence>
<dbReference type="PANTHER" id="PTHR43181">
    <property type="entry name" value="2-C-METHYL-D-ERYTHRITOL 2,4-CYCLODIPHOSPHATE SYNTHASE, CHLOROPLASTIC"/>
    <property type="match status" value="1"/>
</dbReference>
<comment type="function">
    <text evidence="10">Bifunctional enzyme that catalyzes the formation of 4-diphosphocytidyl-2-C-methyl-D-erythritol from CTP and 2-C-methyl-D-erythritol 4-phosphate (MEP) (IspD), and catalyzes the conversion of 4-diphosphocytidyl-2-C-methyl-D-erythritol 2-phosphate (CDP-ME2P) to 2-C-methyl-D-erythritol 2,4-cyclodiphosphate (ME-CPP) with a corresponding release of cytidine 5-monophosphate (CMP) (IspF).</text>
</comment>
<feature type="binding site" evidence="10">
    <location>
        <position position="362"/>
    </location>
    <ligand>
        <name>4-CDP-2-C-methyl-D-erythritol 2-phosphate</name>
        <dbReference type="ChEBI" id="CHEBI:57919"/>
    </ligand>
</feature>
<comment type="catalytic activity">
    <reaction evidence="1 10">
        <text>4-CDP-2-C-methyl-D-erythritol 2-phosphate = 2-C-methyl-D-erythritol 2,4-cyclic diphosphate + CMP</text>
        <dbReference type="Rhea" id="RHEA:23864"/>
        <dbReference type="ChEBI" id="CHEBI:57919"/>
        <dbReference type="ChEBI" id="CHEBI:58483"/>
        <dbReference type="ChEBI" id="CHEBI:60377"/>
        <dbReference type="EC" id="4.6.1.12"/>
    </reaction>
</comment>
<dbReference type="InterPro" id="IPR026596">
    <property type="entry name" value="IspD/F"/>
</dbReference>
<evidence type="ECO:0000256" key="9">
    <source>
        <dbReference type="ARBA" id="ARBA00023268"/>
    </source>
</evidence>
<dbReference type="InterPro" id="IPR029044">
    <property type="entry name" value="Nucleotide-diphossugar_trans"/>
</dbReference>
<comment type="pathway">
    <text evidence="10">Isoprenoid biosynthesis; isopentenyl diphosphate biosynthesis via DXP pathway; isopentenyl diphosphate from 1-deoxy-D-xylulose 5-phosphate: step 2/6.</text>
</comment>
<comment type="caution">
    <text evidence="10">Lacks conserved residue(s) required for the propagation of feature annotation.</text>
</comment>
<dbReference type="FunFam" id="3.30.1330.50:FF:000003">
    <property type="entry name" value="2-C-methyl-D-erythritol 2,4-cyclodiphosphate synthase"/>
    <property type="match status" value="1"/>
</dbReference>
<dbReference type="PANTHER" id="PTHR43181:SF1">
    <property type="entry name" value="2-C-METHYL-D-ERYTHRITOL 2,4-CYCLODIPHOSPHATE SYNTHASE, CHLOROPLASTIC"/>
    <property type="match status" value="1"/>
</dbReference>
<dbReference type="EC" id="2.7.7.60" evidence="10"/>
<feature type="site" description="Transition state stabilizer" evidence="10">
    <location>
        <position position="22"/>
    </location>
</feature>
<dbReference type="SUPFAM" id="SSF53448">
    <property type="entry name" value="Nucleotide-diphospho-sugar transferases"/>
    <property type="match status" value="1"/>
</dbReference>
<dbReference type="Pfam" id="PF02542">
    <property type="entry name" value="YgbB"/>
    <property type="match status" value="1"/>
</dbReference>
<gene>
    <name evidence="10" type="primary">ispDF</name>
    <name evidence="12" type="ORF">EG19_08480</name>
</gene>
<dbReference type="OrthoDB" id="9806837at2"/>
<evidence type="ECO:0000313" key="12">
    <source>
        <dbReference type="EMBL" id="KDA52934.1"/>
    </source>
</evidence>
<feature type="region of interest" description="2-C-methyl-D-erythritol 2,4-cyclodiphosphate synthase" evidence="10">
    <location>
        <begin position="225"/>
        <end position="380"/>
    </location>
</feature>
<evidence type="ECO:0000256" key="2">
    <source>
        <dbReference type="ARBA" id="ARBA00001968"/>
    </source>
</evidence>
<feature type="binding site" evidence="10">
    <location>
        <begin position="257"/>
        <end position="258"/>
    </location>
    <ligand>
        <name>4-CDP-2-C-methyl-D-erythritol 2-phosphate</name>
        <dbReference type="ChEBI" id="CHEBI:57919"/>
    </ligand>
</feature>
<comment type="similarity">
    <text evidence="10">In the N-terminal section; belongs to the IspD/TarI cytidylyltransferase family. IspD subfamily.</text>
</comment>
<protein>
    <recommendedName>
        <fullName evidence="10">Bifunctional enzyme IspD/IspF</fullName>
    </recommendedName>
    <domain>
        <recommendedName>
            <fullName evidence="10">2-C-methyl-D-erythritol 4-phosphate cytidylyltransferase</fullName>
            <ecNumber evidence="10">2.7.7.60</ecNumber>
        </recommendedName>
        <alternativeName>
            <fullName evidence="10">4-diphosphocytidyl-2C-methyl-D-erythritol synthase</fullName>
        </alternativeName>
        <alternativeName>
            <fullName evidence="10">MEP cytidylyltransferase</fullName>
            <shortName evidence="10">MCT</shortName>
        </alternativeName>
    </domain>
    <domain>
        <recommendedName>
            <fullName evidence="10">2-C-methyl-D-erythritol 2,4-cyclodiphosphate synthase</fullName>
            <shortName evidence="10">MECDP-synthase</shortName>
            <shortName evidence="10">MECPP-synthase</shortName>
            <shortName evidence="10">MECPS</shortName>
            <ecNumber evidence="10">4.6.1.12</ecNumber>
        </recommendedName>
    </domain>
</protein>
<feature type="binding site" evidence="10">
    <location>
        <begin position="279"/>
        <end position="281"/>
    </location>
    <ligand>
        <name>4-CDP-2-C-methyl-D-erythritol 2-phosphate</name>
        <dbReference type="ChEBI" id="CHEBI:57919"/>
    </ligand>
</feature>
<sequence length="380" mass="39709">MSPSLGLVVVAAGSSRRFGSDKLSVRLGGRTILQRAVGCLRAVFPQAPLVVVVRGEELEARAAELRELGVSAFVPGGEHRQDSVRAGVEALPLGDEALVAIHDGARPFVPAEDLRQVVAAAEETGAAVLAAPVADTVKEVDPHGRVLRTLPRERLVRSLTPQVFRVGLLRKAWQQTGPSLWTDEASLLESLGVGVKAVPGDPRNLKVTQPQDLAFLRGVFPPAMRVGQGFDVHPLVEGRPLILAGVTIPHGKGLAGHSDADVVLHAVTDAVLGACGGGDIGQHFPPSDPQWAGGPSRVFLEFAVARAREAGLSVANCDVTVLAEEPRLAPFREAMRENLAGILGVLPAAVNIKATTTEHLGFVGRGEGVAALAVVLLVGD</sequence>
<feature type="region of interest" description="2-C-methyl-D-erythritol 4-phosphate cytidylyltransferase" evidence="10">
    <location>
        <begin position="1"/>
        <end position="225"/>
    </location>
</feature>
<dbReference type="Proteomes" id="UP000027284">
    <property type="component" value="Unassembled WGS sequence"/>
</dbReference>
<dbReference type="Pfam" id="PF01128">
    <property type="entry name" value="IspD"/>
    <property type="match status" value="1"/>
</dbReference>
<dbReference type="InterPro" id="IPR036571">
    <property type="entry name" value="MECDP_synthase_sf"/>
</dbReference>
<feature type="binding site" evidence="10">
    <location>
        <position position="233"/>
    </location>
    <ligand>
        <name>a divalent metal cation</name>
        <dbReference type="ChEBI" id="CHEBI:60240"/>
    </ligand>
</feature>
<feature type="binding site" evidence="10">
    <location>
        <position position="365"/>
    </location>
    <ligand>
        <name>4-CDP-2-C-methyl-D-erythritol 2-phosphate</name>
        <dbReference type="ChEBI" id="CHEBI:57919"/>
    </ligand>
</feature>
<dbReference type="PROSITE" id="PS01350">
    <property type="entry name" value="ISPF"/>
    <property type="match status" value="1"/>
</dbReference>
<feature type="binding site" evidence="10">
    <location>
        <position position="231"/>
    </location>
    <ligand>
        <name>a divalent metal cation</name>
        <dbReference type="ChEBI" id="CHEBI:60240"/>
    </ligand>
</feature>
<comment type="similarity">
    <text evidence="10">In the C-terminal section; belongs to the IspF family.</text>
</comment>
<feature type="site" description="Transition state stabilizer" evidence="10">
    <location>
        <position position="17"/>
    </location>
</feature>
<comment type="catalytic activity">
    <reaction evidence="10">
        <text>2-C-methyl-D-erythritol 4-phosphate + CTP + H(+) = 4-CDP-2-C-methyl-D-erythritol + diphosphate</text>
        <dbReference type="Rhea" id="RHEA:13429"/>
        <dbReference type="ChEBI" id="CHEBI:15378"/>
        <dbReference type="ChEBI" id="CHEBI:33019"/>
        <dbReference type="ChEBI" id="CHEBI:37563"/>
        <dbReference type="ChEBI" id="CHEBI:57823"/>
        <dbReference type="ChEBI" id="CHEBI:58262"/>
        <dbReference type="EC" id="2.7.7.60"/>
    </reaction>
</comment>
<feature type="site" description="Transition state stabilizer" evidence="10">
    <location>
        <position position="257"/>
    </location>
</feature>
<dbReference type="HAMAP" id="MF_00107">
    <property type="entry name" value="IspF"/>
    <property type="match status" value="1"/>
</dbReference>
<dbReference type="GO" id="GO:0046872">
    <property type="term" value="F:metal ion binding"/>
    <property type="evidence" value="ECO:0007669"/>
    <property type="project" value="UniProtKB-KW"/>
</dbReference>
<dbReference type="GO" id="GO:0019288">
    <property type="term" value="P:isopentenyl diphosphate biosynthetic process, methylerythritol 4-phosphate pathway"/>
    <property type="evidence" value="ECO:0007669"/>
    <property type="project" value="UniProtKB-UniRule"/>
</dbReference>
<feature type="domain" description="2-C-methyl-D-erythritol 2,4-cyclodiphosphate synthase" evidence="11">
    <location>
        <begin position="224"/>
        <end position="377"/>
    </location>
</feature>
<comment type="cofactor">
    <cofactor evidence="2 10">
        <name>a divalent metal cation</name>
        <dbReference type="ChEBI" id="CHEBI:60240"/>
    </cofactor>
</comment>
<evidence type="ECO:0000256" key="8">
    <source>
        <dbReference type="ARBA" id="ARBA00023239"/>
    </source>
</evidence>
<evidence type="ECO:0000256" key="7">
    <source>
        <dbReference type="ARBA" id="ARBA00023229"/>
    </source>
</evidence>
<feature type="site" description="Positions MEP for the nucleophilic attack" evidence="10">
    <location>
        <position position="152"/>
    </location>
</feature>
<keyword evidence="6 10" id="KW-0479">Metal-binding</keyword>
<dbReference type="GO" id="GO:0050518">
    <property type="term" value="F:2-C-methyl-D-erythritol 4-phosphate cytidylyltransferase activity"/>
    <property type="evidence" value="ECO:0007669"/>
    <property type="project" value="UniProtKB-UniRule"/>
</dbReference>
<evidence type="ECO:0000313" key="13">
    <source>
        <dbReference type="Proteomes" id="UP000027284"/>
    </source>
</evidence>
<name>A0A062XUA8_9BACT</name>
<evidence type="ECO:0000256" key="3">
    <source>
        <dbReference type="ARBA" id="ARBA00004709"/>
    </source>
</evidence>
<keyword evidence="7 10" id="KW-0414">Isoprene biosynthesis</keyword>
<dbReference type="STRING" id="1312852.EG19_08480"/>
<evidence type="ECO:0000256" key="1">
    <source>
        <dbReference type="ARBA" id="ARBA00000200"/>
    </source>
</evidence>
<feature type="site" description="Transition state stabilizer" evidence="10">
    <location>
        <position position="356"/>
    </location>
</feature>
<keyword evidence="5 10" id="KW-0548">Nucleotidyltransferase</keyword>
<dbReference type="EC" id="4.6.1.12" evidence="10"/>
<evidence type="ECO:0000256" key="6">
    <source>
        <dbReference type="ARBA" id="ARBA00022723"/>
    </source>
</evidence>
<dbReference type="UniPathway" id="UPA00056">
    <property type="reaction ID" value="UER00093"/>
</dbReference>
<keyword evidence="8 10" id="KW-0456">Lyase</keyword>
<feature type="binding site" evidence="10">
    <location>
        <begin position="231"/>
        <end position="233"/>
    </location>
    <ligand>
        <name>4-CDP-2-C-methyl-D-erythritol 2-phosphate</name>
        <dbReference type="ChEBI" id="CHEBI:57919"/>
    </ligand>
</feature>
<keyword evidence="4 10" id="KW-0808">Transferase</keyword>
<keyword evidence="13" id="KW-1185">Reference proteome</keyword>
<comment type="caution">
    <text evidence="12">The sequence shown here is derived from an EMBL/GenBank/DDBJ whole genome shotgun (WGS) entry which is preliminary data.</text>
</comment>
<dbReference type="GO" id="GO:0016114">
    <property type="term" value="P:terpenoid biosynthetic process"/>
    <property type="evidence" value="ECO:0007669"/>
    <property type="project" value="InterPro"/>
</dbReference>
<comment type="pathway">
    <text evidence="3 10">Isoprenoid biosynthesis; isopentenyl diphosphate biosynthesis via DXP pathway; isopentenyl diphosphate from 1-deoxy-D-xylulose 5-phosphate: step 4/6.</text>
</comment>
<evidence type="ECO:0000256" key="10">
    <source>
        <dbReference type="HAMAP-Rule" id="MF_01520"/>
    </source>
</evidence>
<reference evidence="12 13" key="1">
    <citation type="submission" date="2014-04" db="EMBL/GenBank/DDBJ databases">
        <title>The Genome Sequence of Thermoanaerobaculum aquaticum MP-01, The First Cultivated Group 23 Acidobacterium.</title>
        <authorList>
            <person name="Stamps B.W."/>
            <person name="Losey N.A."/>
            <person name="Lawson P.A."/>
            <person name="Stevenson B.S."/>
        </authorList>
    </citation>
    <scope>NUCLEOTIDE SEQUENCE [LARGE SCALE GENOMIC DNA]</scope>
    <source>
        <strain evidence="12 13">MP-01</strain>
    </source>
</reference>
<dbReference type="HAMAP" id="MF_00108">
    <property type="entry name" value="IspD"/>
    <property type="match status" value="1"/>
</dbReference>
<dbReference type="RefSeq" id="WP_038050419.1">
    <property type="nucleotide sequence ID" value="NZ_JMFG01000037.1"/>
</dbReference>
<dbReference type="AlphaFoldDB" id="A0A062XUA8"/>
<dbReference type="SUPFAM" id="SSF69765">
    <property type="entry name" value="IpsF-like"/>
    <property type="match status" value="1"/>
</dbReference>
<dbReference type="InterPro" id="IPR034683">
    <property type="entry name" value="IspD/TarI"/>
</dbReference>
<accession>A0A062XUA8</accession>
<dbReference type="CDD" id="cd00554">
    <property type="entry name" value="MECDP_synthase"/>
    <property type="match status" value="1"/>
</dbReference>
<evidence type="ECO:0000256" key="5">
    <source>
        <dbReference type="ARBA" id="ARBA00022695"/>
    </source>
</evidence>
<organism evidence="12 13">
    <name type="scientific">Thermoanaerobaculum aquaticum</name>
    <dbReference type="NCBI Taxonomy" id="1312852"/>
    <lineage>
        <taxon>Bacteria</taxon>
        <taxon>Pseudomonadati</taxon>
        <taxon>Acidobacteriota</taxon>
        <taxon>Thermoanaerobaculia</taxon>
        <taxon>Thermoanaerobaculales</taxon>
        <taxon>Thermoanaerobaculaceae</taxon>
        <taxon>Thermoanaerobaculum</taxon>
    </lineage>
</organism>
<dbReference type="HAMAP" id="MF_01520">
    <property type="entry name" value="IspDF"/>
    <property type="match status" value="1"/>
</dbReference>
<dbReference type="NCBIfam" id="TIGR00151">
    <property type="entry name" value="ispF"/>
    <property type="match status" value="1"/>
</dbReference>
<dbReference type="Gene3D" id="3.90.550.10">
    <property type="entry name" value="Spore Coat Polysaccharide Biosynthesis Protein SpsA, Chain A"/>
    <property type="match status" value="1"/>
</dbReference>
<dbReference type="InterPro" id="IPR003526">
    <property type="entry name" value="MECDP_synthase"/>
</dbReference>
<proteinExistence type="inferred from homology"/>
<dbReference type="Gene3D" id="3.30.1330.50">
    <property type="entry name" value="2-C-methyl-D-erythritol 2,4-cyclodiphosphate synthase"/>
    <property type="match status" value="1"/>
</dbReference>
<feature type="site" description="Positions MEP for the nucleophilic attack" evidence="10">
    <location>
        <position position="206"/>
    </location>
</feature>
<dbReference type="InterPro" id="IPR001228">
    <property type="entry name" value="IspD"/>
</dbReference>
<keyword evidence="9 10" id="KW-0511">Multifunctional enzyme</keyword>
<feature type="binding site" evidence="10">
    <location>
        <begin position="355"/>
        <end position="358"/>
    </location>
    <ligand>
        <name>4-CDP-2-C-methyl-D-erythritol 2-phosphate</name>
        <dbReference type="ChEBI" id="CHEBI:57919"/>
    </ligand>
</feature>
<dbReference type="NCBIfam" id="TIGR00453">
    <property type="entry name" value="ispD"/>
    <property type="match status" value="1"/>
</dbReference>
<evidence type="ECO:0000259" key="11">
    <source>
        <dbReference type="Pfam" id="PF02542"/>
    </source>
</evidence>
<dbReference type="CDD" id="cd02516">
    <property type="entry name" value="CDP-ME_synthetase"/>
    <property type="match status" value="1"/>
</dbReference>